<organism evidence="2">
    <name type="scientific">Klebsiella aerogenes</name>
    <name type="common">Enterobacter aerogenes</name>
    <dbReference type="NCBI Taxonomy" id="548"/>
    <lineage>
        <taxon>Bacteria</taxon>
        <taxon>Pseudomonadati</taxon>
        <taxon>Pseudomonadota</taxon>
        <taxon>Gammaproteobacteria</taxon>
        <taxon>Enterobacterales</taxon>
        <taxon>Enterobacteriaceae</taxon>
        <taxon>Klebsiella/Raoultella group</taxon>
        <taxon>Klebsiella</taxon>
    </lineage>
</organism>
<feature type="transmembrane region" description="Helical" evidence="1">
    <location>
        <begin position="234"/>
        <end position="251"/>
    </location>
</feature>
<proteinExistence type="predicted"/>
<dbReference type="RefSeq" id="WP_260841224.1">
    <property type="nucleotide sequence ID" value="NZ_JAODOT010000001.1"/>
</dbReference>
<feature type="transmembrane region" description="Helical" evidence="1">
    <location>
        <begin position="131"/>
        <end position="153"/>
    </location>
</feature>
<dbReference type="InterPro" id="IPR049458">
    <property type="entry name" value="EpsG-like"/>
</dbReference>
<keyword evidence="1" id="KW-0472">Membrane</keyword>
<feature type="transmembrane region" description="Helical" evidence="1">
    <location>
        <begin position="162"/>
        <end position="181"/>
    </location>
</feature>
<dbReference type="EMBL" id="MF687354">
    <property type="protein sequence ID" value="AXR70413.1"/>
    <property type="molecule type" value="Genomic_DNA"/>
</dbReference>
<gene>
    <name evidence="2" type="primary">wzy</name>
</gene>
<feature type="transmembrane region" description="Helical" evidence="1">
    <location>
        <begin position="99"/>
        <end position="119"/>
    </location>
</feature>
<name>A0A346NT20_KLEAE</name>
<feature type="transmembrane region" description="Helical" evidence="1">
    <location>
        <begin position="321"/>
        <end position="341"/>
    </location>
</feature>
<sequence length="423" mass="48558">MITYKSGYENFNRFTHLICPAILLLFLAVGVCISPHIAFWMAIALLATKFSDVKLFRNLLSIIAILMIIFTVTSREIGISASDDLTGIYMTIVASQKEGYGIFGTWMGVEIGYGAYMHFLLQFIPDLKPRIVLLFSVILSTSLYLIWILHFLLPKIPSKHKGLILAISLSFLQVGFLSQFLRQEIATPLMLMAIFLWEDNSKKKAIFLLLLSITFHTSSLFIFVFYLMFSRGRTLYILIGAMTFMIMVSILTFKPSILISLFDALHLSFFGSKLVYYETAAKNSIVDAVKNGKFFYIILLVVLVRWNLIKSNSQVIGDNDWLFKMAKFCFWGSVYTIPLLLLPNASRFFLVIPGFLFPLCIYGAFKKQIGYVHLLLIFFILFSLLVPGRLNGGIAEDFNIWMYYPWYSDQLFYYLSWINNYAT</sequence>
<feature type="transmembrane region" description="Helical" evidence="1">
    <location>
        <begin position="288"/>
        <end position="309"/>
    </location>
</feature>
<feature type="transmembrane region" description="Helical" evidence="1">
    <location>
        <begin position="205"/>
        <end position="227"/>
    </location>
</feature>
<accession>A0A346NT20</accession>
<reference evidence="2" key="1">
    <citation type="journal article" date="2018" name="Front. Microbiol.">
        <title>Establishment of a Molecular Serotyping Scheme and a Multiplexed Luminex-Based Array for Enterobacter aerogenes.</title>
        <authorList>
            <person name="Guo X."/>
            <person name="Wang M."/>
            <person name="Wang L."/>
            <person name="Wang Y."/>
            <person name="Chen T."/>
            <person name="Wu P."/>
            <person name="Chen M."/>
            <person name="Liu B."/>
            <person name="Feng L."/>
        </authorList>
    </citation>
    <scope>NUCLEOTIDE SEQUENCE</scope>
    <source>
        <strain evidence="2">G5306</strain>
    </source>
</reference>
<keyword evidence="1" id="KW-1133">Transmembrane helix</keyword>
<feature type="transmembrane region" description="Helical" evidence="1">
    <location>
        <begin position="371"/>
        <end position="390"/>
    </location>
</feature>
<feature type="transmembrane region" description="Helical" evidence="1">
    <location>
        <begin position="59"/>
        <end position="78"/>
    </location>
</feature>
<keyword evidence="1" id="KW-0812">Transmembrane</keyword>
<dbReference type="AlphaFoldDB" id="A0A346NT20"/>
<feature type="transmembrane region" description="Helical" evidence="1">
    <location>
        <begin position="348"/>
        <end position="365"/>
    </location>
</feature>
<evidence type="ECO:0000256" key="1">
    <source>
        <dbReference type="SAM" id="Phobius"/>
    </source>
</evidence>
<protein>
    <submittedName>
        <fullName evidence="2">Polymerase</fullName>
    </submittedName>
</protein>
<evidence type="ECO:0000313" key="2">
    <source>
        <dbReference type="EMBL" id="AXR70413.1"/>
    </source>
</evidence>
<dbReference type="Pfam" id="PF14897">
    <property type="entry name" value="EpsG"/>
    <property type="match status" value="1"/>
</dbReference>
<feature type="transmembrane region" description="Helical" evidence="1">
    <location>
        <begin position="21"/>
        <end position="47"/>
    </location>
</feature>